<evidence type="ECO:0000313" key="1">
    <source>
        <dbReference type="EMBL" id="JAD52799.1"/>
    </source>
</evidence>
<organism evidence="1">
    <name type="scientific">Arundo donax</name>
    <name type="common">Giant reed</name>
    <name type="synonym">Donax arundinaceus</name>
    <dbReference type="NCBI Taxonomy" id="35708"/>
    <lineage>
        <taxon>Eukaryota</taxon>
        <taxon>Viridiplantae</taxon>
        <taxon>Streptophyta</taxon>
        <taxon>Embryophyta</taxon>
        <taxon>Tracheophyta</taxon>
        <taxon>Spermatophyta</taxon>
        <taxon>Magnoliopsida</taxon>
        <taxon>Liliopsida</taxon>
        <taxon>Poales</taxon>
        <taxon>Poaceae</taxon>
        <taxon>PACMAD clade</taxon>
        <taxon>Arundinoideae</taxon>
        <taxon>Arundineae</taxon>
        <taxon>Arundo</taxon>
    </lineage>
</organism>
<accession>A0A0A9AM54</accession>
<name>A0A0A9AM54_ARUDO</name>
<sequence length="35" mass="4088">MYLYLSLFDLHFRFIHGNSVYDSTNAVKVVMCCSL</sequence>
<protein>
    <submittedName>
        <fullName evidence="1">Uncharacterized protein</fullName>
    </submittedName>
</protein>
<proteinExistence type="predicted"/>
<reference evidence="1" key="1">
    <citation type="submission" date="2014-09" db="EMBL/GenBank/DDBJ databases">
        <authorList>
            <person name="Magalhaes I.L.F."/>
            <person name="Oliveira U."/>
            <person name="Santos F.R."/>
            <person name="Vidigal T.H.D.A."/>
            <person name="Brescovit A.D."/>
            <person name="Santos A.J."/>
        </authorList>
    </citation>
    <scope>NUCLEOTIDE SEQUENCE</scope>
    <source>
        <tissue evidence="1">Shoot tissue taken approximately 20 cm above the soil surface</tissue>
    </source>
</reference>
<dbReference type="AlphaFoldDB" id="A0A0A9AM54"/>
<reference evidence="1" key="2">
    <citation type="journal article" date="2015" name="Data Brief">
        <title>Shoot transcriptome of the giant reed, Arundo donax.</title>
        <authorList>
            <person name="Barrero R.A."/>
            <person name="Guerrero F.D."/>
            <person name="Moolhuijzen P."/>
            <person name="Goolsby J.A."/>
            <person name="Tidwell J."/>
            <person name="Bellgard S.E."/>
            <person name="Bellgard M.I."/>
        </authorList>
    </citation>
    <scope>NUCLEOTIDE SEQUENCE</scope>
    <source>
        <tissue evidence="1">Shoot tissue taken approximately 20 cm above the soil surface</tissue>
    </source>
</reference>
<dbReference type="EMBL" id="GBRH01245096">
    <property type="protein sequence ID" value="JAD52799.1"/>
    <property type="molecule type" value="Transcribed_RNA"/>
</dbReference>